<organism evidence="1 2">
    <name type="scientific">Planctomyces bekefii</name>
    <dbReference type="NCBI Taxonomy" id="1653850"/>
    <lineage>
        <taxon>Bacteria</taxon>
        <taxon>Pseudomonadati</taxon>
        <taxon>Planctomycetota</taxon>
        <taxon>Planctomycetia</taxon>
        <taxon>Planctomycetales</taxon>
        <taxon>Planctomycetaceae</taxon>
        <taxon>Planctomyces</taxon>
    </lineage>
</organism>
<evidence type="ECO:0008006" key="3">
    <source>
        <dbReference type="Google" id="ProtNLM"/>
    </source>
</evidence>
<dbReference type="Gene3D" id="1.10.10.10">
    <property type="entry name" value="Winged helix-like DNA-binding domain superfamily/Winged helix DNA-binding domain"/>
    <property type="match status" value="1"/>
</dbReference>
<dbReference type="InterPro" id="IPR036388">
    <property type="entry name" value="WH-like_DNA-bd_sf"/>
</dbReference>
<dbReference type="InterPro" id="IPR009057">
    <property type="entry name" value="Homeodomain-like_sf"/>
</dbReference>
<dbReference type="Pfam" id="PF04255">
    <property type="entry name" value="DUF433"/>
    <property type="match status" value="1"/>
</dbReference>
<dbReference type="PANTHER" id="PTHR34849">
    <property type="entry name" value="SSL5025 PROTEIN"/>
    <property type="match status" value="1"/>
</dbReference>
<gene>
    <name evidence="1" type="ORF">E3A20_17300</name>
</gene>
<proteinExistence type="predicted"/>
<reference evidence="1 2" key="1">
    <citation type="submission" date="2019-08" db="EMBL/GenBank/DDBJ databases">
        <title>100 year-old enigma solved: identification of Planctomyces bekefii, the type genus and species of the phylum Planctomycetes.</title>
        <authorList>
            <person name="Svetlana D.N."/>
            <person name="Overmann J."/>
        </authorList>
    </citation>
    <scope>NUCLEOTIDE SEQUENCE [LARGE SCALE GENOMIC DNA]</scope>
    <source>
        <strain evidence="1">Phe10_nw2017</strain>
    </source>
</reference>
<dbReference type="AlphaFoldDB" id="A0A5C6M805"/>
<reference evidence="1 2" key="2">
    <citation type="submission" date="2019-08" db="EMBL/GenBank/DDBJ databases">
        <authorList>
            <person name="Henke P."/>
        </authorList>
    </citation>
    <scope>NUCLEOTIDE SEQUENCE [LARGE SCALE GENOMIC DNA]</scope>
    <source>
        <strain evidence="1">Phe10_nw2017</strain>
    </source>
</reference>
<keyword evidence="2" id="KW-1185">Reference proteome</keyword>
<dbReference type="SUPFAM" id="SSF46689">
    <property type="entry name" value="Homeodomain-like"/>
    <property type="match status" value="1"/>
</dbReference>
<comment type="caution">
    <text evidence="1">The sequence shown here is derived from an EMBL/GenBank/DDBJ whole genome shotgun (WGS) entry which is preliminary data.</text>
</comment>
<dbReference type="InterPro" id="IPR007367">
    <property type="entry name" value="DUF433"/>
</dbReference>
<evidence type="ECO:0000313" key="2">
    <source>
        <dbReference type="Proteomes" id="UP000321083"/>
    </source>
</evidence>
<dbReference type="PANTHER" id="PTHR34849:SF3">
    <property type="entry name" value="SSR2962 PROTEIN"/>
    <property type="match status" value="1"/>
</dbReference>
<dbReference type="EMBL" id="SRHE01000370">
    <property type="protein sequence ID" value="TWW09141.1"/>
    <property type="molecule type" value="Genomic_DNA"/>
</dbReference>
<dbReference type="Proteomes" id="UP000321083">
    <property type="component" value="Unassembled WGS sequence"/>
</dbReference>
<accession>A0A5C6M805</accession>
<evidence type="ECO:0000313" key="1">
    <source>
        <dbReference type="EMBL" id="TWW09141.1"/>
    </source>
</evidence>
<sequence>MNLQDRVVLNPDVLAGKPVIRGTRLAVEFIVDLPGQGWTEPQVLENYPGIAHEDILACLQYASQQLKSERVYPAQSSP</sequence>
<protein>
    <recommendedName>
        <fullName evidence="3">Antitoxin</fullName>
    </recommendedName>
</protein>
<name>A0A5C6M805_9PLAN</name>